<dbReference type="CDD" id="cd21199">
    <property type="entry name" value="CH_CYTS"/>
    <property type="match status" value="1"/>
</dbReference>
<comment type="caution">
    <text evidence="16">The sequence shown here is derived from an EMBL/GenBank/DDBJ whole genome shotgun (WGS) entry which is preliminary data.</text>
</comment>
<evidence type="ECO:0000313" key="16">
    <source>
        <dbReference type="EMBL" id="KAF7704799.1"/>
    </source>
</evidence>
<dbReference type="PANTHER" id="PTHR23167">
    <property type="entry name" value="CALPONIN HOMOLOGY DOMAIN-CONTAINING PROTEIN DDB_G0272472-RELATED"/>
    <property type="match status" value="1"/>
</dbReference>
<feature type="domain" description="Calponin-homology (CH)" evidence="15">
    <location>
        <begin position="375"/>
        <end position="480"/>
    </location>
</feature>
<dbReference type="EMBL" id="JABFDY010000008">
    <property type="protein sequence ID" value="KAF7704799.1"/>
    <property type="molecule type" value="Genomic_DNA"/>
</dbReference>
<evidence type="ECO:0000256" key="8">
    <source>
        <dbReference type="ARBA" id="ARBA00022949"/>
    </source>
</evidence>
<evidence type="ECO:0000256" key="6">
    <source>
        <dbReference type="ARBA" id="ARBA00022618"/>
    </source>
</evidence>
<keyword evidence="11 13" id="KW-0131">Cell cycle</keyword>
<keyword evidence="9" id="KW-0175">Coiled coil</keyword>
<evidence type="ECO:0000256" key="9">
    <source>
        <dbReference type="ARBA" id="ARBA00023054"/>
    </source>
</evidence>
<evidence type="ECO:0000256" key="12">
    <source>
        <dbReference type="ARBA" id="ARBA00025131"/>
    </source>
</evidence>
<protein>
    <recommendedName>
        <fullName evidence="4 13">Cytospin-A</fullName>
    </recommendedName>
</protein>
<dbReference type="AlphaFoldDB" id="A0A8T0BCX6"/>
<evidence type="ECO:0000256" key="7">
    <source>
        <dbReference type="ARBA" id="ARBA00022868"/>
    </source>
</evidence>
<comment type="function">
    <text evidence="12 13">Involved in cytokinesis and spindle organization. May play a role in actin cytoskeleton organization and microtubule stabilization and hence required for proper cell adhesion and migration.</text>
</comment>
<evidence type="ECO:0000256" key="5">
    <source>
        <dbReference type="ARBA" id="ARBA00022490"/>
    </source>
</evidence>
<evidence type="ECO:0000313" key="17">
    <source>
        <dbReference type="Proteomes" id="UP000606274"/>
    </source>
</evidence>
<comment type="subunit">
    <text evidence="3 13">May interact with both microtubules and actin cytoskeleton.</text>
</comment>
<dbReference type="GO" id="GO:0051301">
    <property type="term" value="P:cell division"/>
    <property type="evidence" value="ECO:0007669"/>
    <property type="project" value="UniProtKB-UniRule"/>
</dbReference>
<evidence type="ECO:0000256" key="2">
    <source>
        <dbReference type="ARBA" id="ARBA00009452"/>
    </source>
</evidence>
<dbReference type="GO" id="GO:0005921">
    <property type="term" value="C:gap junction"/>
    <property type="evidence" value="ECO:0007669"/>
    <property type="project" value="UniProtKB-SubCell"/>
</dbReference>
<feature type="compositionally biased region" description="Basic and acidic residues" evidence="14">
    <location>
        <begin position="1"/>
        <end position="11"/>
    </location>
</feature>
<dbReference type="GO" id="GO:0005819">
    <property type="term" value="C:spindle"/>
    <property type="evidence" value="ECO:0007669"/>
    <property type="project" value="UniProtKB-SubCell"/>
</dbReference>
<feature type="region of interest" description="Disordered" evidence="14">
    <location>
        <begin position="236"/>
        <end position="326"/>
    </location>
</feature>
<dbReference type="InterPro" id="IPR036872">
    <property type="entry name" value="CH_dom_sf"/>
</dbReference>
<gene>
    <name evidence="16" type="ORF">HF521_021871</name>
</gene>
<dbReference type="GO" id="GO:0005737">
    <property type="term" value="C:cytoplasm"/>
    <property type="evidence" value="ECO:0007669"/>
    <property type="project" value="UniProtKB-UniRule"/>
</dbReference>
<evidence type="ECO:0000256" key="14">
    <source>
        <dbReference type="SAM" id="MobiDB-lite"/>
    </source>
</evidence>
<dbReference type="Proteomes" id="UP000606274">
    <property type="component" value="Unassembled WGS sequence"/>
</dbReference>
<keyword evidence="7 13" id="KW-0303">Gap junction</keyword>
<dbReference type="Pfam" id="PF00307">
    <property type="entry name" value="CH"/>
    <property type="match status" value="1"/>
</dbReference>
<feature type="compositionally biased region" description="Basic and acidic residues" evidence="14">
    <location>
        <begin position="262"/>
        <end position="283"/>
    </location>
</feature>
<name>A0A8T0BCX6_SILME</name>
<dbReference type="InterPro" id="IPR001715">
    <property type="entry name" value="CH_dom"/>
</dbReference>
<keyword evidence="17" id="KW-1185">Reference proteome</keyword>
<evidence type="ECO:0000256" key="1">
    <source>
        <dbReference type="ARBA" id="ARBA00004186"/>
    </source>
</evidence>
<evidence type="ECO:0000256" key="10">
    <source>
        <dbReference type="ARBA" id="ARBA00023212"/>
    </source>
</evidence>
<keyword evidence="8 13" id="KW-0965">Cell junction</keyword>
<dbReference type="PANTHER" id="PTHR23167:SF18">
    <property type="entry name" value="CYTOSPIN-A"/>
    <property type="match status" value="1"/>
</dbReference>
<dbReference type="FunFam" id="1.10.418.10:FF:000020">
    <property type="entry name" value="Cytospin-A isoform 1"/>
    <property type="match status" value="1"/>
</dbReference>
<comment type="similarity">
    <text evidence="2 13">Belongs to the cytospin-A family.</text>
</comment>
<accession>A0A8T0BCX6</accession>
<feature type="region of interest" description="Disordered" evidence="14">
    <location>
        <begin position="1"/>
        <end position="72"/>
    </location>
</feature>
<evidence type="ECO:0000256" key="11">
    <source>
        <dbReference type="ARBA" id="ARBA00023306"/>
    </source>
</evidence>
<dbReference type="SMART" id="SM00033">
    <property type="entry name" value="CH"/>
    <property type="match status" value="1"/>
</dbReference>
<evidence type="ECO:0000256" key="4">
    <source>
        <dbReference type="ARBA" id="ARBA00015657"/>
    </source>
</evidence>
<evidence type="ECO:0000256" key="3">
    <source>
        <dbReference type="ARBA" id="ARBA00011235"/>
    </source>
</evidence>
<evidence type="ECO:0000256" key="13">
    <source>
        <dbReference type="RuleBase" id="RU367063"/>
    </source>
</evidence>
<comment type="subcellular location">
    <subcellularLocation>
        <location evidence="1 13">Cytoplasm</location>
        <location evidence="1 13">Cytoskeleton</location>
        <location evidence="1 13">Spindle</location>
    </subcellularLocation>
    <subcellularLocation>
        <location evidence="13">Cytoplasm</location>
        <location evidence="13">Cytoskeleton</location>
    </subcellularLocation>
    <subcellularLocation>
        <location evidence="13">Cell junction</location>
        <location evidence="13">Gap junction</location>
    </subcellularLocation>
</comment>
<evidence type="ECO:0000259" key="15">
    <source>
        <dbReference type="PROSITE" id="PS50021"/>
    </source>
</evidence>
<keyword evidence="5 13" id="KW-0963">Cytoplasm</keyword>
<dbReference type="SUPFAM" id="SSF47576">
    <property type="entry name" value="Calponin-homology domain, CH-domain"/>
    <property type="match status" value="1"/>
</dbReference>
<dbReference type="InterPro" id="IPR050540">
    <property type="entry name" value="F-actin_Monoox_Mical"/>
</dbReference>
<keyword evidence="10 13" id="KW-0206">Cytoskeleton</keyword>
<dbReference type="Gene3D" id="1.10.418.10">
    <property type="entry name" value="Calponin-like domain"/>
    <property type="match status" value="1"/>
</dbReference>
<keyword evidence="6 13" id="KW-0132">Cell division</keyword>
<organism evidence="16 17">
    <name type="scientific">Silurus meridionalis</name>
    <name type="common">Southern catfish</name>
    <name type="synonym">Silurus soldatovi meridionalis</name>
    <dbReference type="NCBI Taxonomy" id="175797"/>
    <lineage>
        <taxon>Eukaryota</taxon>
        <taxon>Metazoa</taxon>
        <taxon>Chordata</taxon>
        <taxon>Craniata</taxon>
        <taxon>Vertebrata</taxon>
        <taxon>Euteleostomi</taxon>
        <taxon>Actinopterygii</taxon>
        <taxon>Neopterygii</taxon>
        <taxon>Teleostei</taxon>
        <taxon>Ostariophysi</taxon>
        <taxon>Siluriformes</taxon>
        <taxon>Siluridae</taxon>
        <taxon>Silurus</taxon>
    </lineage>
</organism>
<reference evidence="16" key="1">
    <citation type="submission" date="2020-08" db="EMBL/GenBank/DDBJ databases">
        <title>Chromosome-level assembly of Southern catfish (Silurus meridionalis) provides insights into visual adaptation to the nocturnal and benthic lifestyles.</title>
        <authorList>
            <person name="Zhang Y."/>
            <person name="Wang D."/>
            <person name="Peng Z."/>
        </authorList>
    </citation>
    <scope>NUCLEOTIDE SEQUENCE</scope>
    <source>
        <strain evidence="16">SWU-2019-XX</strain>
        <tissue evidence="16">Muscle</tissue>
    </source>
</reference>
<proteinExistence type="inferred from homology"/>
<dbReference type="PROSITE" id="PS50021">
    <property type="entry name" value="CH"/>
    <property type="match status" value="1"/>
</dbReference>
<sequence length="481" mass="54025">MGNYPGKERHGSAGSTAAFQTPPMSPSSPVSSVFAQPLPSPTHPDHLPCQDRTPSPTKTLTFGRLSSDGIENQKRNARVSLKNAQDGPIIPCQQGQNSTPTSPVRVDLPFSGVAGEGGVEQVLLHECALSLGLCGSDETTHKLSDLLRCFLTEREQMKDELKRMKEKMETERNEWLQFQSDLQVALVVADRLRAEAEEELSALREERVGWEKQLTNSQQSQREVEDQVECLKVELEKSKQRHSQRTETPSQQGATEGCARSIMERRGDERNTAEEKRKEKETSENITKQPASPTSLVNGTSRTSLAPITNPVNNTNSTRERLNTDQQDNLINLYKDKKEDNLSLRPSPVIDLSPNKTSKIKPQEDFSKLLRRHGGSKRNSLLRWSQNRTSGYKNIEITNFSSSWMDGLAFCAVYHSYLPSHIPYSTLRLENKKENLLLAFQTGESVGIAATLTADEMLKTEGPDWQRVLGYVESIYRHFEM</sequence>
<feature type="compositionally biased region" description="Polar residues" evidence="14">
    <location>
        <begin position="284"/>
        <end position="317"/>
    </location>
</feature>
<dbReference type="OrthoDB" id="21607at2759"/>